<dbReference type="EMBL" id="JAJSOF020000039">
    <property type="protein sequence ID" value="KAJ4427023.1"/>
    <property type="molecule type" value="Genomic_DNA"/>
</dbReference>
<accession>A0ABQ8RZA8</accession>
<reference evidence="1 2" key="1">
    <citation type="journal article" date="2022" name="Allergy">
        <title>Genome assembly and annotation of Periplaneta americana reveal a comprehensive cockroach allergen profile.</title>
        <authorList>
            <person name="Wang L."/>
            <person name="Xiong Q."/>
            <person name="Saelim N."/>
            <person name="Wang L."/>
            <person name="Nong W."/>
            <person name="Wan A.T."/>
            <person name="Shi M."/>
            <person name="Liu X."/>
            <person name="Cao Q."/>
            <person name="Hui J.H.L."/>
            <person name="Sookrung N."/>
            <person name="Leung T.F."/>
            <person name="Tungtrongchitr A."/>
            <person name="Tsui S.K.W."/>
        </authorList>
    </citation>
    <scope>NUCLEOTIDE SEQUENCE [LARGE SCALE GENOMIC DNA]</scope>
    <source>
        <strain evidence="1">PWHHKU_190912</strain>
    </source>
</reference>
<proteinExistence type="predicted"/>
<name>A0ABQ8RZA8_PERAM</name>
<keyword evidence="2" id="KW-1185">Reference proteome</keyword>
<organism evidence="1 2">
    <name type="scientific">Periplaneta americana</name>
    <name type="common">American cockroach</name>
    <name type="synonym">Blatta americana</name>
    <dbReference type="NCBI Taxonomy" id="6978"/>
    <lineage>
        <taxon>Eukaryota</taxon>
        <taxon>Metazoa</taxon>
        <taxon>Ecdysozoa</taxon>
        <taxon>Arthropoda</taxon>
        <taxon>Hexapoda</taxon>
        <taxon>Insecta</taxon>
        <taxon>Pterygota</taxon>
        <taxon>Neoptera</taxon>
        <taxon>Polyneoptera</taxon>
        <taxon>Dictyoptera</taxon>
        <taxon>Blattodea</taxon>
        <taxon>Blattoidea</taxon>
        <taxon>Blattidae</taxon>
        <taxon>Blattinae</taxon>
        <taxon>Periplaneta</taxon>
    </lineage>
</organism>
<protein>
    <submittedName>
        <fullName evidence="1">Uncharacterized protein</fullName>
    </submittedName>
</protein>
<comment type="caution">
    <text evidence="1">The sequence shown here is derived from an EMBL/GenBank/DDBJ whole genome shotgun (WGS) entry which is preliminary data.</text>
</comment>
<evidence type="ECO:0000313" key="1">
    <source>
        <dbReference type="EMBL" id="KAJ4427023.1"/>
    </source>
</evidence>
<sequence>MRNLIAKGQLDDAICSTTNLMRKDAIPARRRYAQQWFDSKCYTMQKRILSALQQARTMQSPEQLETYAETRRQYKRLLKTNKCTYLETEAMKLVEETKRNPFITLRRKQTVKSREIPMLTWENHFTAILNQSNKEVAYAVESVDISISSLQIQQKEIQLTINKVKTYQGMPMSII</sequence>
<gene>
    <name evidence="1" type="ORF">ANN_26822</name>
</gene>
<dbReference type="Proteomes" id="UP001148838">
    <property type="component" value="Unassembled WGS sequence"/>
</dbReference>
<evidence type="ECO:0000313" key="2">
    <source>
        <dbReference type="Proteomes" id="UP001148838"/>
    </source>
</evidence>